<accession>A0ACB5REG1</accession>
<dbReference type="EMBL" id="BROD01000001">
    <property type="protein sequence ID" value="GKX67159.1"/>
    <property type="molecule type" value="Genomic_DNA"/>
</dbReference>
<name>A0ACB5REG1_9CLOT</name>
<gene>
    <name evidence="1" type="ORF">rsdtw13_24170</name>
</gene>
<dbReference type="Proteomes" id="UP001058074">
    <property type="component" value="Unassembled WGS sequence"/>
</dbReference>
<keyword evidence="2" id="KW-1185">Reference proteome</keyword>
<comment type="caution">
    <text evidence="1">The sequence shown here is derived from an EMBL/GenBank/DDBJ whole genome shotgun (WGS) entry which is preliminary data.</text>
</comment>
<sequence length="428" mass="49110">MKDEVEVCLVNEGYMMHDYVKTLYHEWVEDLLMFFCIYPSVALLNRAFNMNSSMTLLGFLLIIPIYVMTYLRVKISRKNTLYIGLSIVMLISTIVIVGIGGQYLLEFVLIIWAIQCIRKSRHKQNYIFDVTNLITYEEALVPQLILPAAFGFKDIQLMVLVNAIVIMIVSTIYICKARNMKLILDNKKNGSYKSKSSNIFLVEIIVLIGINLCILYALGVLQEACYLTQKFSAWGINYCFELTKMQAPGSVVEAANAASGGVRSPFGMANSSNGGFLMKLLSILIFAGIIIVIMIVVGSLLAASYFIINYIFLTIKIFRNKEKVTYVSNKPNEDEEKQKVSMNKWHINRIIFVNDKDKVRKIYKDRILKYRKKNIFVNSRYSANDIKNEIFNVTTDNLSDITKIYEKARYSDQIITKEELRLIKKSDK</sequence>
<evidence type="ECO:0000313" key="1">
    <source>
        <dbReference type="EMBL" id="GKX67159.1"/>
    </source>
</evidence>
<evidence type="ECO:0000313" key="2">
    <source>
        <dbReference type="Proteomes" id="UP001058074"/>
    </source>
</evidence>
<protein>
    <submittedName>
        <fullName evidence="1">Uncharacterized protein</fullName>
    </submittedName>
</protein>
<organism evidence="1 2">
    <name type="scientific">Inconstantimicrobium mannanitabidum</name>
    <dbReference type="NCBI Taxonomy" id="1604901"/>
    <lineage>
        <taxon>Bacteria</taxon>
        <taxon>Bacillati</taxon>
        <taxon>Bacillota</taxon>
        <taxon>Clostridia</taxon>
        <taxon>Eubacteriales</taxon>
        <taxon>Clostridiaceae</taxon>
        <taxon>Inconstantimicrobium</taxon>
    </lineage>
</organism>
<reference evidence="1" key="1">
    <citation type="journal article" date="2025" name="Int. J. Syst. Evol. Microbiol.">
        <title>Inconstantimicrobium mannanitabidum sp. nov., a novel member of the family Clostridiaceae isolated from anoxic soil under the treatment of reductive soil disinfestation.</title>
        <authorList>
            <person name="Ueki A."/>
            <person name="Tonouchi A."/>
            <person name="Honma S."/>
            <person name="Kaku N."/>
            <person name="Ueki K."/>
        </authorList>
    </citation>
    <scope>NUCLEOTIDE SEQUENCE</scope>
    <source>
        <strain evidence="1">TW13</strain>
    </source>
</reference>
<proteinExistence type="predicted"/>